<dbReference type="PROSITE" id="PS51257">
    <property type="entry name" value="PROKAR_LIPOPROTEIN"/>
    <property type="match status" value="1"/>
</dbReference>
<evidence type="ECO:0000313" key="3">
    <source>
        <dbReference type="Proteomes" id="UP000009236"/>
    </source>
</evidence>
<name>F6FV03_ISOV2</name>
<dbReference type="EMBL" id="CP002810">
    <property type="protein sequence ID" value="AEG44343.1"/>
    <property type="molecule type" value="Genomic_DNA"/>
</dbReference>
<accession>F6FV03</accession>
<reference evidence="2 3" key="1">
    <citation type="submission" date="2011-05" db="EMBL/GenBank/DDBJ databases">
        <title>Complete sequence of Isoptericola variabilis 225.</title>
        <authorList>
            <consortium name="US DOE Joint Genome Institute"/>
            <person name="Lucas S."/>
            <person name="Han J."/>
            <person name="Lapidus A."/>
            <person name="Cheng J.-F."/>
            <person name="Goodwin L."/>
            <person name="Pitluck S."/>
            <person name="Peters L."/>
            <person name="Mikhailova N."/>
            <person name="Zeytun A."/>
            <person name="Han C."/>
            <person name="Tapia R."/>
            <person name="Land M."/>
            <person name="Hauser L."/>
            <person name="Kyrpides N."/>
            <person name="Ivanova N."/>
            <person name="Pagani I."/>
            <person name="Siebers A."/>
            <person name="Allgaier M."/>
            <person name="Thelen M."/>
            <person name="Hugenholtz P."/>
            <person name="Gladden J."/>
            <person name="Woyke T."/>
        </authorList>
    </citation>
    <scope>NUCLEOTIDE SEQUENCE [LARGE SCALE GENOMIC DNA]</scope>
    <source>
        <strain evidence="3">225</strain>
    </source>
</reference>
<protein>
    <recommendedName>
        <fullName evidence="4">Lipoprotein</fullName>
    </recommendedName>
</protein>
<proteinExistence type="predicted"/>
<evidence type="ECO:0000313" key="2">
    <source>
        <dbReference type="EMBL" id="AEG44343.1"/>
    </source>
</evidence>
<dbReference type="AlphaFoldDB" id="F6FV03"/>
<feature type="region of interest" description="Disordered" evidence="1">
    <location>
        <begin position="151"/>
        <end position="173"/>
    </location>
</feature>
<keyword evidence="3" id="KW-1185">Reference proteome</keyword>
<dbReference type="eggNOG" id="ENOG5031XX2">
    <property type="taxonomic scope" value="Bacteria"/>
</dbReference>
<dbReference type="KEGG" id="iva:Isova_1590"/>
<organism evidence="3">
    <name type="scientific">Isoptericola variabilis (strain 225)</name>
    <dbReference type="NCBI Taxonomy" id="743718"/>
    <lineage>
        <taxon>Bacteria</taxon>
        <taxon>Bacillati</taxon>
        <taxon>Actinomycetota</taxon>
        <taxon>Actinomycetes</taxon>
        <taxon>Micrococcales</taxon>
        <taxon>Promicromonosporaceae</taxon>
        <taxon>Isoptericola</taxon>
    </lineage>
</organism>
<dbReference type="STRING" id="743718.Isova_1590"/>
<evidence type="ECO:0008006" key="4">
    <source>
        <dbReference type="Google" id="ProtNLM"/>
    </source>
</evidence>
<gene>
    <name evidence="2" type="ordered locus">Isova_1590</name>
</gene>
<dbReference type="HOGENOM" id="CLU_1545554_0_0_11"/>
<dbReference type="Proteomes" id="UP000009236">
    <property type="component" value="Chromosome"/>
</dbReference>
<evidence type="ECO:0000256" key="1">
    <source>
        <dbReference type="SAM" id="MobiDB-lite"/>
    </source>
</evidence>
<sequence>MGSGRSAVTAAIGTLLLGGCASVLGTVEENPPGGPGNGGAGGEAATCVDWVLHATPVEAARDNLAVRATVVGPAGTQRVWGVDGALWELDVAEVLVGTGVEAGERVTVLSTPETCSSATYPSGDPLDVEGEVVVILHDDAEHGLRTVTPFDGVVTPGPDGGLPASWPAGHPGL</sequence>